<evidence type="ECO:0000256" key="5">
    <source>
        <dbReference type="ARBA" id="ARBA00022692"/>
    </source>
</evidence>
<feature type="transmembrane region" description="Helical" evidence="18">
    <location>
        <begin position="124"/>
        <end position="142"/>
    </location>
</feature>
<organism evidence="20">
    <name type="scientific">Musca domestica</name>
    <name type="common">House fly</name>
    <dbReference type="NCBI Taxonomy" id="7370"/>
    <lineage>
        <taxon>Eukaryota</taxon>
        <taxon>Metazoa</taxon>
        <taxon>Ecdysozoa</taxon>
        <taxon>Arthropoda</taxon>
        <taxon>Hexapoda</taxon>
        <taxon>Insecta</taxon>
        <taxon>Pterygota</taxon>
        <taxon>Neoptera</taxon>
        <taxon>Endopterygota</taxon>
        <taxon>Diptera</taxon>
        <taxon>Brachycera</taxon>
        <taxon>Muscomorpha</taxon>
        <taxon>Muscoidea</taxon>
        <taxon>Muscidae</taxon>
        <taxon>Musca</taxon>
    </lineage>
</organism>
<evidence type="ECO:0000313" key="22">
    <source>
        <dbReference type="RefSeq" id="XP_011291921.1"/>
    </source>
</evidence>
<dbReference type="VEuPathDB" id="VectorBase:MDOA013788"/>
<keyword evidence="21" id="KW-1185">Reference proteome</keyword>
<dbReference type="Gene3D" id="1.10.287.70">
    <property type="match status" value="1"/>
</dbReference>
<evidence type="ECO:0000256" key="1">
    <source>
        <dbReference type="ARBA" id="ARBA00004141"/>
    </source>
</evidence>
<evidence type="ECO:0000256" key="4">
    <source>
        <dbReference type="ARBA" id="ARBA00022553"/>
    </source>
</evidence>
<reference evidence="22" key="2">
    <citation type="submission" date="2025-04" db="UniProtKB">
        <authorList>
            <consortium name="RefSeq"/>
        </authorList>
    </citation>
    <scope>IDENTIFICATION</scope>
    <source>
        <strain evidence="22 23">Aabys</strain>
        <tissue evidence="23">Whole body</tissue>
    </source>
</reference>
<protein>
    <recommendedName>
        <fullName evidence="14">BK channel</fullName>
    </recommendedName>
    <alternativeName>
        <fullName evidence="15">Maxi K channel</fullName>
    </alternativeName>
</protein>
<evidence type="ECO:0000256" key="13">
    <source>
        <dbReference type="ARBA" id="ARBA00023303"/>
    </source>
</evidence>
<dbReference type="InterPro" id="IPR003148">
    <property type="entry name" value="RCK_N"/>
</dbReference>
<dbReference type="EnsemblMetazoa" id="MDOA013788-RN">
    <property type="protein sequence ID" value="MDOA013788-PN"/>
    <property type="gene ID" value="MDOA013788"/>
</dbReference>
<dbReference type="RefSeq" id="XP_011291921.1">
    <property type="nucleotide sequence ID" value="XM_011293619.2"/>
</dbReference>
<keyword evidence="8" id="KW-0851">Voltage-gated channel</keyword>
<dbReference type="AlphaFoldDB" id="A0A1I8NCH1"/>
<dbReference type="InterPro" id="IPR005821">
    <property type="entry name" value="Ion_trans_dom"/>
</dbReference>
<dbReference type="Pfam" id="PF21014">
    <property type="entry name" value="Slowpoke_C"/>
    <property type="match status" value="1"/>
</dbReference>
<dbReference type="InterPro" id="IPR036291">
    <property type="entry name" value="NAD(P)-bd_dom_sf"/>
</dbReference>
<reference evidence="20" key="1">
    <citation type="submission" date="2020-05" db="UniProtKB">
        <authorList>
            <consortium name="EnsemblMetazoa"/>
        </authorList>
    </citation>
    <scope>IDENTIFICATION</scope>
    <source>
        <strain evidence="20">Aabys</strain>
    </source>
</reference>
<feature type="compositionally biased region" description="Polar residues" evidence="17">
    <location>
        <begin position="684"/>
        <end position="700"/>
    </location>
</feature>
<feature type="region of interest" description="Disordered" evidence="17">
    <location>
        <begin position="725"/>
        <end position="746"/>
    </location>
</feature>
<keyword evidence="11" id="KW-0406">Ion transport</keyword>
<evidence type="ECO:0000313" key="23">
    <source>
        <dbReference type="RefSeq" id="XP_058986677.1"/>
    </source>
</evidence>
<dbReference type="RefSeq" id="XP_058986677.1">
    <property type="nucleotide sequence ID" value="XM_059130694.1"/>
</dbReference>
<dbReference type="PANTHER" id="PTHR10027:SF33">
    <property type="entry name" value="CALCIUM-ACTIVATED POTASSIUM CHANNEL SUBUNIT ALPHA-1-RELATED"/>
    <property type="match status" value="1"/>
</dbReference>
<evidence type="ECO:0000256" key="15">
    <source>
        <dbReference type="ARBA" id="ARBA00031999"/>
    </source>
</evidence>
<proteinExistence type="inferred from homology"/>
<evidence type="ECO:0000256" key="2">
    <source>
        <dbReference type="ARBA" id="ARBA00022448"/>
    </source>
</evidence>
<dbReference type="OrthoDB" id="10035564at2759"/>
<dbReference type="PROSITE" id="PS51201">
    <property type="entry name" value="RCK_N"/>
    <property type="match status" value="2"/>
</dbReference>
<dbReference type="VEuPathDB" id="VectorBase:MDOMA2_007409"/>
<evidence type="ECO:0000256" key="9">
    <source>
        <dbReference type="ARBA" id="ARBA00022958"/>
    </source>
</evidence>
<evidence type="ECO:0000313" key="20">
    <source>
        <dbReference type="EnsemblMetazoa" id="MDOA013788-PN"/>
    </source>
</evidence>
<dbReference type="PRINTS" id="PR01449">
    <property type="entry name" value="BKCHANNELA"/>
</dbReference>
<feature type="transmembrane region" description="Helical" evidence="18">
    <location>
        <begin position="162"/>
        <end position="181"/>
    </location>
</feature>
<dbReference type="Proteomes" id="UP001652621">
    <property type="component" value="Unplaced"/>
</dbReference>
<evidence type="ECO:0000256" key="14">
    <source>
        <dbReference type="ARBA" id="ARBA00029579"/>
    </source>
</evidence>
<dbReference type="SUPFAM" id="SSF51735">
    <property type="entry name" value="NAD(P)-binding Rossmann-fold domains"/>
    <property type="match status" value="1"/>
</dbReference>
<keyword evidence="4" id="KW-0597">Phosphoprotein</keyword>
<evidence type="ECO:0000313" key="21">
    <source>
        <dbReference type="Proteomes" id="UP001652621"/>
    </source>
</evidence>
<feature type="domain" description="RCK N-terminal" evidence="19">
    <location>
        <begin position="793"/>
        <end position="936"/>
    </location>
</feature>
<dbReference type="Pfam" id="PF22614">
    <property type="entry name" value="Slo-like_RCK"/>
    <property type="match status" value="2"/>
</dbReference>
<gene>
    <name evidence="20" type="primary">101896394</name>
    <name evidence="22" type="synonym">LOC101896394</name>
    <name evidence="23" type="synonym">LOC131806527</name>
</gene>
<sequence>MANLTDLDQAFDGMSGCDQSTVESLAEDPTGSPFEVDDCLKVRKYYCFLLSSIFTFLAGFLIVLLWRAFAFICCRKEPELGPNDPKQKEQKASRNKQEFEGTFMTEAKDWAGELISGQTTTGRILVVLVFILSIASLIIYFVDASNEEVERCQPWSTNITQQIDLAFNIFFMVYFFIRFIAASDKLWFMLEMYSFVDYFTIPPSFVSIYLDRTWIGLRFLRALRLMTVPDILQYLNVLKTSSSIRLAQLVSIFISVWLTAAGIIHLLENSGDPLDFNNAHRLSYWTCVYFLIVTMSTVGYGDVYCETVLGRTFLVFFLLVGLAMFASSIPEIIELVGSGNKYGGELKREHGKRHIVVCGHITYESVSHFLKDFLHEDREDVDVEVVFLHRKPPDLELEGLFKRHFTTVEFFQGTIMNPIDLQRVKVHEADACLVLANKYCQDPDAEDAANIMRVISIKNYSDDIRVIIQLMQYHNKAYLLNIPSWDWKQGDDVICLAELKLGFIAQSCLAPGFSTMMANLFAMRSFKTSPDTQAWQNDYLQGTGCEMYTETLSPSFTGMTFPQASELCFSKLKLLLLAIEIKGNEDGADSKISINPRNAKIQANTQGFFIAQSADEVKRAWFYCKACHEDIKDETLIKKCKCKNFLNRHNRRPNGSTSLAPGNGTTGLHPSGTVKQVNKVKPTVNRQQLEGQVMSPSQYNRPPENEANPYAGYQLAYEVKKLMPTSRSTGTGSQNPNGSVSLPAGIADDQSKDFDFEKTEMKYDSTGMFHWSPAKSLEDCILDRNQAAMTVLNGHVVVCLFADPDSPLIGLRNLVMPLRASNFHYHELKHVVIVGSVDYIRREWKMLQNLPKISVLNGSPLSRADLRAVNVNLCDMCCILSAKVPSNDDPTLADKEAILASLNIKAMTFDDTIGVLSQRGPEFDNLSAAAGSPIVLQRRGSVYGANVPMITELVNDSNVQFLDQDDDDDPDTELYLTQPFACGTAFAVSVLDSLMSTTYFNQNALTLIRSLITGGATPELELILAEGAGLRGGYSTPESLSNRDRCRVGQISLYDGPLAQFGECGKYGDLFVAALKSYGMLCIGLYRFRDTSSSCDASSKRYVITNPPDDFSLLPTDQVFVLMQFDPGLEYKPPAVRAPTGGRNANTQGSGVGGGGSNKDDNS</sequence>
<feature type="region of interest" description="Disordered" evidence="17">
    <location>
        <begin position="651"/>
        <end position="707"/>
    </location>
</feature>
<dbReference type="GO" id="GO:0034702">
    <property type="term" value="C:monoatomic ion channel complex"/>
    <property type="evidence" value="ECO:0007669"/>
    <property type="project" value="UniProtKB-KW"/>
</dbReference>
<dbReference type="GO" id="GO:0050804">
    <property type="term" value="P:modulation of chemical synaptic transmission"/>
    <property type="evidence" value="ECO:0007669"/>
    <property type="project" value="UniProtKB-ARBA"/>
</dbReference>
<evidence type="ECO:0000256" key="3">
    <source>
        <dbReference type="ARBA" id="ARBA00022538"/>
    </source>
</evidence>
<dbReference type="InterPro" id="IPR003929">
    <property type="entry name" value="K_chnl_BK_asu"/>
</dbReference>
<comment type="subcellular location">
    <subcellularLocation>
        <location evidence="1">Membrane</location>
        <topology evidence="1">Multi-pass membrane protein</topology>
    </subcellularLocation>
</comment>
<dbReference type="SUPFAM" id="SSF81324">
    <property type="entry name" value="Voltage-gated potassium channels"/>
    <property type="match status" value="1"/>
</dbReference>
<dbReference type="FunFam" id="1.10.287.70:FF:000015">
    <property type="entry name" value="Calcium-activated potassium channel subunit alpha-1 isoform X7"/>
    <property type="match status" value="1"/>
</dbReference>
<accession>A0A1I8NCH1</accession>
<dbReference type="Pfam" id="PF00520">
    <property type="entry name" value="Ion_trans"/>
    <property type="match status" value="1"/>
</dbReference>
<evidence type="ECO:0000256" key="10">
    <source>
        <dbReference type="ARBA" id="ARBA00022989"/>
    </source>
</evidence>
<evidence type="ECO:0000256" key="7">
    <source>
        <dbReference type="ARBA" id="ARBA00022837"/>
    </source>
</evidence>
<feature type="region of interest" description="Disordered" evidence="17">
    <location>
        <begin position="1133"/>
        <end position="1163"/>
    </location>
</feature>
<evidence type="ECO:0000256" key="12">
    <source>
        <dbReference type="ARBA" id="ARBA00023136"/>
    </source>
</evidence>
<dbReference type="FunFam" id="3.40.50.720:FF:001832">
    <property type="entry name" value="Calcium-activated potassium channel slowpoke-like Protein"/>
    <property type="match status" value="1"/>
</dbReference>
<evidence type="ECO:0000256" key="6">
    <source>
        <dbReference type="ARBA" id="ARBA00022826"/>
    </source>
</evidence>
<dbReference type="PANTHER" id="PTHR10027">
    <property type="entry name" value="CALCIUM-ACTIVATED POTASSIUM CHANNEL ALPHA CHAIN"/>
    <property type="match status" value="1"/>
</dbReference>
<feature type="transmembrane region" description="Helical" evidence="18">
    <location>
        <begin position="308"/>
        <end position="326"/>
    </location>
</feature>
<dbReference type="Pfam" id="PF03493">
    <property type="entry name" value="BK_channel_a"/>
    <property type="match status" value="1"/>
</dbReference>
<dbReference type="GO" id="GO:0060072">
    <property type="term" value="F:large conductance calcium-activated potassium channel activity"/>
    <property type="evidence" value="ECO:0007669"/>
    <property type="project" value="TreeGrafter"/>
</dbReference>
<keyword evidence="12 18" id="KW-0472">Membrane</keyword>
<dbReference type="GeneID" id="101896394"/>
<keyword evidence="7" id="KW-0106">Calcium</keyword>
<evidence type="ECO:0000256" key="16">
    <source>
        <dbReference type="ARBA" id="ARBA00060897"/>
    </source>
</evidence>
<feature type="domain" description="RCK N-terminal" evidence="19">
    <location>
        <begin position="352"/>
        <end position="494"/>
    </location>
</feature>
<evidence type="ECO:0000256" key="17">
    <source>
        <dbReference type="SAM" id="MobiDB-lite"/>
    </source>
</evidence>
<evidence type="ECO:0000256" key="18">
    <source>
        <dbReference type="SAM" id="Phobius"/>
    </source>
</evidence>
<evidence type="ECO:0000256" key="11">
    <source>
        <dbReference type="ARBA" id="ARBA00023065"/>
    </source>
</evidence>
<feature type="transmembrane region" description="Helical" evidence="18">
    <location>
        <begin position="45"/>
        <end position="66"/>
    </location>
</feature>
<feature type="transmembrane region" description="Helical" evidence="18">
    <location>
        <begin position="282"/>
        <end position="301"/>
    </location>
</feature>
<dbReference type="FunFam" id="1.20.120.350:FF:000035">
    <property type="entry name" value="Calcium-activated potassium channel slowpoke"/>
    <property type="match status" value="1"/>
</dbReference>
<evidence type="ECO:0000256" key="8">
    <source>
        <dbReference type="ARBA" id="ARBA00022882"/>
    </source>
</evidence>
<name>A0A1I8NCH1_MUSDO</name>
<keyword evidence="6" id="KW-0631">Potassium channel</keyword>
<dbReference type="InterPro" id="IPR048735">
    <property type="entry name" value="Slowpoke-like_C"/>
</dbReference>
<keyword evidence="10 18" id="KW-1133">Transmembrane helix</keyword>
<dbReference type="InterPro" id="IPR047871">
    <property type="entry name" value="K_chnl_Slo-like"/>
</dbReference>
<dbReference type="GO" id="GO:0009410">
    <property type="term" value="P:response to xenobiotic stimulus"/>
    <property type="evidence" value="ECO:0007669"/>
    <property type="project" value="UniProtKB-ARBA"/>
</dbReference>
<feature type="transmembrane region" description="Helical" evidence="18">
    <location>
        <begin position="246"/>
        <end position="267"/>
    </location>
</feature>
<keyword evidence="13 22" id="KW-0407">Ion channel</keyword>
<dbReference type="PRINTS" id="PR00169">
    <property type="entry name" value="KCHANNEL"/>
</dbReference>
<dbReference type="Gene3D" id="3.40.50.720">
    <property type="entry name" value="NAD(P)-binding Rossmann-like Domain"/>
    <property type="match status" value="2"/>
</dbReference>
<feature type="compositionally biased region" description="Polar residues" evidence="17">
    <location>
        <begin position="725"/>
        <end position="740"/>
    </location>
</feature>
<comment type="similarity">
    <text evidence="16">Belongs to the potassium channel family. Calcium-activated (TC 1.A.1.3) subfamily. Slo sub-subfamily.</text>
</comment>
<keyword evidence="9" id="KW-0630">Potassium</keyword>
<keyword evidence="3" id="KW-0633">Potassium transport</keyword>
<evidence type="ECO:0000259" key="19">
    <source>
        <dbReference type="PROSITE" id="PS51201"/>
    </source>
</evidence>
<keyword evidence="2" id="KW-0813">Transport</keyword>
<dbReference type="GO" id="GO:0045211">
    <property type="term" value="C:postsynaptic membrane"/>
    <property type="evidence" value="ECO:0007669"/>
    <property type="project" value="TreeGrafter"/>
</dbReference>
<keyword evidence="5 18" id="KW-0812">Transmembrane</keyword>
<dbReference type="VEuPathDB" id="VectorBase:MDOMA2_019420"/>